<name>A0A1S1V649_9FIRM</name>
<sequence>MSFEYLYILSAAIFFLCFMSIGFLLLSSYKSKMTYLNYNSCKLNRIKSLDYDIHLDSVDFRQYEKYEIWRLYFPD</sequence>
<accession>A0A1S1V649</accession>
<comment type="caution">
    <text evidence="2">The sequence shown here is derived from an EMBL/GenBank/DDBJ whole genome shotgun (WGS) entry which is preliminary data.</text>
</comment>
<keyword evidence="1" id="KW-0472">Membrane</keyword>
<evidence type="ECO:0000313" key="3">
    <source>
        <dbReference type="Proteomes" id="UP000180254"/>
    </source>
</evidence>
<keyword evidence="3" id="KW-1185">Reference proteome</keyword>
<proteinExistence type="predicted"/>
<dbReference type="EMBL" id="MKIE01000005">
    <property type="protein sequence ID" value="OHW62116.1"/>
    <property type="molecule type" value="Genomic_DNA"/>
</dbReference>
<dbReference type="Proteomes" id="UP000180254">
    <property type="component" value="Unassembled WGS sequence"/>
</dbReference>
<keyword evidence="1" id="KW-1133">Transmembrane helix</keyword>
<evidence type="ECO:0000256" key="1">
    <source>
        <dbReference type="SAM" id="Phobius"/>
    </source>
</evidence>
<feature type="transmembrane region" description="Helical" evidence="1">
    <location>
        <begin position="6"/>
        <end position="26"/>
    </location>
</feature>
<reference evidence="2 3" key="1">
    <citation type="submission" date="2016-09" db="EMBL/GenBank/DDBJ databases">
        <title>Genome sequence of Eubacterium angustum.</title>
        <authorList>
            <person name="Poehlein A."/>
            <person name="Daniel R."/>
        </authorList>
    </citation>
    <scope>NUCLEOTIDE SEQUENCE [LARGE SCALE GENOMIC DNA]</scope>
    <source>
        <strain evidence="2 3">DSM 1989</strain>
    </source>
</reference>
<evidence type="ECO:0000313" key="2">
    <source>
        <dbReference type="EMBL" id="OHW62116.1"/>
    </source>
</evidence>
<dbReference type="STRING" id="39480.EUAN_15640"/>
<protein>
    <submittedName>
        <fullName evidence="2">Uncharacterized protein</fullName>
    </submittedName>
</protein>
<dbReference type="AlphaFoldDB" id="A0A1S1V649"/>
<keyword evidence="1" id="KW-0812">Transmembrane</keyword>
<gene>
    <name evidence="2" type="ORF">EUAN_15640</name>
</gene>
<organism evidence="2 3">
    <name type="scientific">Andreesenia angusta</name>
    <dbReference type="NCBI Taxonomy" id="39480"/>
    <lineage>
        <taxon>Bacteria</taxon>
        <taxon>Bacillati</taxon>
        <taxon>Bacillota</taxon>
        <taxon>Tissierellia</taxon>
        <taxon>Tissierellales</taxon>
        <taxon>Gottschalkiaceae</taxon>
        <taxon>Andreesenia</taxon>
    </lineage>
</organism>